<sequence length="302" mass="32816">MPFVSGKDLLNHAFENGYGVGAFSAHNAETVQGIIQAAEEEQAPIMIQVGQKVINTLGMKPMKQLIEYYAREATIPIAIHLDHSRQFEQTMEAVQLGFQSVMYDGSAKSFEENAGTTADVVKIAKALGIGAEGEIGKIGGTEDDITVDEKDAMITSTEEAVAFVEATGIDYIAVSIGTAHGIYQKPPELQFDRIEEIAKAVKRPVVMHGGSDVPDEDVRRAISLGIAKINVDTELRAAFTQGVQAFYEASPDNYVLADSLGRGREEMVKKVKEKIHVFYSNGKAPLVLNDLNRDLETVKGEV</sequence>
<feature type="binding site" evidence="3">
    <location>
        <position position="180"/>
    </location>
    <ligand>
        <name>Zn(2+)</name>
        <dbReference type="ChEBI" id="CHEBI:29105"/>
        <label>1</label>
        <note>catalytic</note>
    </ligand>
</feature>
<feature type="binding site" evidence="2">
    <location>
        <begin position="230"/>
        <end position="233"/>
    </location>
    <ligand>
        <name>dihydroxyacetone phosphate</name>
        <dbReference type="ChEBI" id="CHEBI:57642"/>
    </ligand>
</feature>
<accession>A0A2P8HL32</accession>
<organism evidence="4 5">
    <name type="scientific">Salsuginibacillus halophilus</name>
    <dbReference type="NCBI Taxonomy" id="517424"/>
    <lineage>
        <taxon>Bacteria</taxon>
        <taxon>Bacillati</taxon>
        <taxon>Bacillota</taxon>
        <taxon>Bacilli</taxon>
        <taxon>Bacillales</taxon>
        <taxon>Bacillaceae</taxon>
        <taxon>Salsuginibacillus</taxon>
    </lineage>
</organism>
<comment type="cofactor">
    <cofactor evidence="3">
        <name>Zn(2+)</name>
        <dbReference type="ChEBI" id="CHEBI:29105"/>
    </cofactor>
    <text evidence="3">Binds 2 Zn(2+) ions per subunit. One is catalytic and the other provides a structural contribution.</text>
</comment>
<evidence type="ECO:0000313" key="5">
    <source>
        <dbReference type="Proteomes" id="UP000242310"/>
    </source>
</evidence>
<dbReference type="NCBIfam" id="TIGR00167">
    <property type="entry name" value="cbbA"/>
    <property type="match status" value="1"/>
</dbReference>
<feature type="binding site" evidence="3">
    <location>
        <position position="134"/>
    </location>
    <ligand>
        <name>Zn(2+)</name>
        <dbReference type="ChEBI" id="CHEBI:29105"/>
        <label>2</label>
    </ligand>
</feature>
<dbReference type="OrthoDB" id="9803995at2"/>
<dbReference type="InterPro" id="IPR013785">
    <property type="entry name" value="Aldolase_TIM"/>
</dbReference>
<dbReference type="InterPro" id="IPR050246">
    <property type="entry name" value="Class_II_FBP_aldolase"/>
</dbReference>
<evidence type="ECO:0000256" key="3">
    <source>
        <dbReference type="PIRSR" id="PIRSR001359-3"/>
    </source>
</evidence>
<dbReference type="PANTHER" id="PTHR30304">
    <property type="entry name" value="D-TAGATOSE-1,6-BISPHOSPHATE ALDOLASE"/>
    <property type="match status" value="1"/>
</dbReference>
<dbReference type="CDD" id="cd00947">
    <property type="entry name" value="TBP_aldolase_IIB"/>
    <property type="match status" value="1"/>
</dbReference>
<proteinExistence type="predicted"/>
<dbReference type="Proteomes" id="UP000242310">
    <property type="component" value="Unassembled WGS sequence"/>
</dbReference>
<dbReference type="Pfam" id="PF01116">
    <property type="entry name" value="F_bP_aldolase"/>
    <property type="match status" value="1"/>
</dbReference>
<feature type="binding site" evidence="2">
    <location>
        <begin position="209"/>
        <end position="211"/>
    </location>
    <ligand>
        <name>dihydroxyacetone phosphate</name>
        <dbReference type="ChEBI" id="CHEBI:57642"/>
    </ligand>
</feature>
<evidence type="ECO:0000256" key="1">
    <source>
        <dbReference type="PIRSR" id="PIRSR001359-1"/>
    </source>
</evidence>
<protein>
    <submittedName>
        <fullName evidence="4">Fructose-bisphosphate aldolase class II</fullName>
    </submittedName>
</protein>
<dbReference type="GO" id="GO:0016832">
    <property type="term" value="F:aldehyde-lyase activity"/>
    <property type="evidence" value="ECO:0007669"/>
    <property type="project" value="InterPro"/>
</dbReference>
<dbReference type="EMBL" id="PYAV01000005">
    <property type="protein sequence ID" value="PSL46890.1"/>
    <property type="molecule type" value="Genomic_DNA"/>
</dbReference>
<evidence type="ECO:0000313" key="4">
    <source>
        <dbReference type="EMBL" id="PSL46890.1"/>
    </source>
</evidence>
<dbReference type="AlphaFoldDB" id="A0A2P8HL32"/>
<feature type="binding site" evidence="3">
    <location>
        <position position="104"/>
    </location>
    <ligand>
        <name>Zn(2+)</name>
        <dbReference type="ChEBI" id="CHEBI:29105"/>
        <label>2</label>
    </ligand>
</feature>
<comment type="caution">
    <text evidence="4">The sequence shown here is derived from an EMBL/GenBank/DDBJ whole genome shotgun (WGS) entry which is preliminary data.</text>
</comment>
<keyword evidence="3" id="KW-0862">Zinc</keyword>
<feature type="binding site" evidence="3">
    <location>
        <position position="83"/>
    </location>
    <ligand>
        <name>Zn(2+)</name>
        <dbReference type="ChEBI" id="CHEBI:29105"/>
        <label>1</label>
        <note>catalytic</note>
    </ligand>
</feature>
<name>A0A2P8HL32_9BACI</name>
<dbReference type="PANTHER" id="PTHR30304:SF0">
    <property type="entry name" value="D-TAGATOSE-1,6-BISPHOSPHATE ALDOLASE SUBUNIT GATY-RELATED"/>
    <property type="match status" value="1"/>
</dbReference>
<gene>
    <name evidence="4" type="ORF">B0H94_10540</name>
</gene>
<evidence type="ECO:0000256" key="2">
    <source>
        <dbReference type="PIRSR" id="PIRSR001359-2"/>
    </source>
</evidence>
<dbReference type="SUPFAM" id="SSF51569">
    <property type="entry name" value="Aldolase"/>
    <property type="match status" value="1"/>
</dbReference>
<dbReference type="GO" id="GO:0008270">
    <property type="term" value="F:zinc ion binding"/>
    <property type="evidence" value="ECO:0007669"/>
    <property type="project" value="InterPro"/>
</dbReference>
<keyword evidence="3" id="KW-0479">Metal-binding</keyword>
<keyword evidence="5" id="KW-1185">Reference proteome</keyword>
<dbReference type="Gene3D" id="3.20.20.70">
    <property type="entry name" value="Aldolase class I"/>
    <property type="match status" value="1"/>
</dbReference>
<dbReference type="GO" id="GO:0005975">
    <property type="term" value="P:carbohydrate metabolic process"/>
    <property type="evidence" value="ECO:0007669"/>
    <property type="project" value="InterPro"/>
</dbReference>
<dbReference type="RefSeq" id="WP_106588227.1">
    <property type="nucleotide sequence ID" value="NZ_PYAV01000005.1"/>
</dbReference>
<dbReference type="InterPro" id="IPR000771">
    <property type="entry name" value="FBA_II"/>
</dbReference>
<feature type="active site" description="Proton donor" evidence="1">
    <location>
        <position position="82"/>
    </location>
</feature>
<feature type="binding site" evidence="2">
    <location>
        <position position="181"/>
    </location>
    <ligand>
        <name>dihydroxyacetone phosphate</name>
        <dbReference type="ChEBI" id="CHEBI:57642"/>
    </ligand>
</feature>
<feature type="binding site" evidence="3">
    <location>
        <position position="208"/>
    </location>
    <ligand>
        <name>Zn(2+)</name>
        <dbReference type="ChEBI" id="CHEBI:29105"/>
        <label>1</label>
        <note>catalytic</note>
    </ligand>
</feature>
<dbReference type="PIRSF" id="PIRSF001359">
    <property type="entry name" value="F_bP_aldolase_II"/>
    <property type="match status" value="1"/>
</dbReference>
<reference evidence="4 5" key="1">
    <citation type="submission" date="2018-03" db="EMBL/GenBank/DDBJ databases">
        <title>Genomic Encyclopedia of Type Strains, Phase III (KMG-III): the genomes of soil and plant-associated and newly described type strains.</title>
        <authorList>
            <person name="Whitman W."/>
        </authorList>
    </citation>
    <scope>NUCLEOTIDE SEQUENCE [LARGE SCALE GENOMIC DNA]</scope>
    <source>
        <strain evidence="4 5">CGMCC 1.07653</strain>
    </source>
</reference>